<feature type="transmembrane region" description="Helical" evidence="8">
    <location>
        <begin position="171"/>
        <end position="192"/>
    </location>
</feature>
<feature type="transmembrane region" description="Helical" evidence="8">
    <location>
        <begin position="139"/>
        <end position="164"/>
    </location>
</feature>
<protein>
    <submittedName>
        <fullName evidence="10">DedA family protein</fullName>
    </submittedName>
</protein>
<evidence type="ECO:0000256" key="5">
    <source>
        <dbReference type="ARBA" id="ARBA00022989"/>
    </source>
</evidence>
<dbReference type="Pfam" id="PF09335">
    <property type="entry name" value="VTT_dom"/>
    <property type="match status" value="1"/>
</dbReference>
<reference evidence="11" key="1">
    <citation type="submission" date="2023-07" db="EMBL/GenBank/DDBJ databases">
        <title>30 novel species of actinomycetes from the DSMZ collection.</title>
        <authorList>
            <person name="Nouioui I."/>
        </authorList>
    </citation>
    <scope>NUCLEOTIDE SEQUENCE [LARGE SCALE GENOMIC DNA]</scope>
    <source>
        <strain evidence="11">DSM 41979</strain>
    </source>
</reference>
<comment type="similarity">
    <text evidence="2">Belongs to the DedA family.</text>
</comment>
<dbReference type="InterPro" id="IPR032816">
    <property type="entry name" value="VTT_dom"/>
</dbReference>
<keyword evidence="4 8" id="KW-0812">Transmembrane</keyword>
<evidence type="ECO:0000313" key="10">
    <source>
        <dbReference type="EMBL" id="MDT0408399.1"/>
    </source>
</evidence>
<evidence type="ECO:0000256" key="2">
    <source>
        <dbReference type="ARBA" id="ARBA00010792"/>
    </source>
</evidence>
<keyword evidence="5 8" id="KW-1133">Transmembrane helix</keyword>
<keyword evidence="11" id="KW-1185">Reference proteome</keyword>
<keyword evidence="3" id="KW-1003">Cell membrane</keyword>
<sequence length="303" mass="31213">MRTRAGRGASGVKCPRDPRESRAKCLGGNRVHVQEWLETVPPIAVYVVVAAVIGVESLGIPLPGEVVLVSSAVLASQHGHIDPYVLGACAVAGAVVGDSIGYAIGRKGGRPLIAKLEQRFPKHFSAQNVEAAESSFHRWGMWAVFFGRFIALLRIFAGPIAGVLHMPYWKFLIANLLGGIAWAGGTTAVVYTLGKVAEEWLSRFSWLALLAALLVGALSLLLMKRRAAKQRARGEAAEKILGGAGGAQAGTGATGTATAATAPAAAEPATTAATAAATVEPAASPEPTAPPAAESGKTQETPA</sequence>
<feature type="transmembrane region" description="Helical" evidence="8">
    <location>
        <begin position="204"/>
        <end position="223"/>
    </location>
</feature>
<evidence type="ECO:0000256" key="4">
    <source>
        <dbReference type="ARBA" id="ARBA00022692"/>
    </source>
</evidence>
<feature type="transmembrane region" description="Helical" evidence="8">
    <location>
        <begin position="84"/>
        <end position="104"/>
    </location>
</feature>
<evidence type="ECO:0000256" key="8">
    <source>
        <dbReference type="SAM" id="Phobius"/>
    </source>
</evidence>
<evidence type="ECO:0000256" key="1">
    <source>
        <dbReference type="ARBA" id="ARBA00004651"/>
    </source>
</evidence>
<dbReference type="InterPro" id="IPR051311">
    <property type="entry name" value="DedA_domain"/>
</dbReference>
<evidence type="ECO:0000313" key="11">
    <source>
        <dbReference type="Proteomes" id="UP001183610"/>
    </source>
</evidence>
<dbReference type="EMBL" id="JAVRET010000007">
    <property type="protein sequence ID" value="MDT0408399.1"/>
    <property type="molecule type" value="Genomic_DNA"/>
</dbReference>
<keyword evidence="6 8" id="KW-0472">Membrane</keyword>
<feature type="domain" description="VTT" evidence="9">
    <location>
        <begin position="62"/>
        <end position="190"/>
    </location>
</feature>
<dbReference type="PANTHER" id="PTHR42709:SF6">
    <property type="entry name" value="UNDECAPRENYL PHOSPHATE TRANSPORTER A"/>
    <property type="match status" value="1"/>
</dbReference>
<evidence type="ECO:0000256" key="7">
    <source>
        <dbReference type="SAM" id="MobiDB-lite"/>
    </source>
</evidence>
<comment type="subcellular location">
    <subcellularLocation>
        <location evidence="1">Cell membrane</location>
        <topology evidence="1">Multi-pass membrane protein</topology>
    </subcellularLocation>
</comment>
<evidence type="ECO:0000259" key="9">
    <source>
        <dbReference type="Pfam" id="PF09335"/>
    </source>
</evidence>
<comment type="caution">
    <text evidence="10">The sequence shown here is derived from an EMBL/GenBank/DDBJ whole genome shotgun (WGS) entry which is preliminary data.</text>
</comment>
<dbReference type="Proteomes" id="UP001183610">
    <property type="component" value="Unassembled WGS sequence"/>
</dbReference>
<dbReference type="PANTHER" id="PTHR42709">
    <property type="entry name" value="ALKALINE PHOSPHATASE LIKE PROTEIN"/>
    <property type="match status" value="1"/>
</dbReference>
<evidence type="ECO:0000256" key="3">
    <source>
        <dbReference type="ARBA" id="ARBA00022475"/>
    </source>
</evidence>
<accession>A0ABU2QVB9</accession>
<proteinExistence type="inferred from homology"/>
<gene>
    <name evidence="10" type="ORF">RM698_04945</name>
</gene>
<name>A0ABU2QVB9_9ACTN</name>
<organism evidence="10 11">
    <name type="scientific">Streptomyces evansiae</name>
    <dbReference type="NCBI Taxonomy" id="3075535"/>
    <lineage>
        <taxon>Bacteria</taxon>
        <taxon>Bacillati</taxon>
        <taxon>Actinomycetota</taxon>
        <taxon>Actinomycetes</taxon>
        <taxon>Kitasatosporales</taxon>
        <taxon>Streptomycetaceae</taxon>
        <taxon>Streptomyces</taxon>
    </lineage>
</organism>
<evidence type="ECO:0000256" key="6">
    <source>
        <dbReference type="ARBA" id="ARBA00023136"/>
    </source>
</evidence>
<feature type="region of interest" description="Disordered" evidence="7">
    <location>
        <begin position="246"/>
        <end position="303"/>
    </location>
</feature>
<feature type="compositionally biased region" description="Low complexity" evidence="7">
    <location>
        <begin position="254"/>
        <end position="294"/>
    </location>
</feature>